<proteinExistence type="predicted"/>
<organism evidence="2 3">
    <name type="scientific">Nocardiopsis aegyptia</name>
    <dbReference type="NCBI Taxonomy" id="220378"/>
    <lineage>
        <taxon>Bacteria</taxon>
        <taxon>Bacillati</taxon>
        <taxon>Actinomycetota</taxon>
        <taxon>Actinomycetes</taxon>
        <taxon>Streptosporangiales</taxon>
        <taxon>Nocardiopsidaceae</taxon>
        <taxon>Nocardiopsis</taxon>
    </lineage>
</organism>
<dbReference type="EMBL" id="JACCFS010000001">
    <property type="protein sequence ID" value="NYJ34483.1"/>
    <property type="molecule type" value="Genomic_DNA"/>
</dbReference>
<protein>
    <recommendedName>
        <fullName evidence="4">Replication initiation protein</fullName>
    </recommendedName>
</protein>
<dbReference type="Pfam" id="PF20199">
    <property type="entry name" value="RepSA"/>
    <property type="match status" value="1"/>
</dbReference>
<dbReference type="InterPro" id="IPR046828">
    <property type="entry name" value="RepSA"/>
</dbReference>
<evidence type="ECO:0000256" key="1">
    <source>
        <dbReference type="SAM" id="MobiDB-lite"/>
    </source>
</evidence>
<dbReference type="AlphaFoldDB" id="A0A7Z0ENF3"/>
<accession>A0A7Z0ENF3</accession>
<gene>
    <name evidence="2" type="ORF">HNR10_002364</name>
</gene>
<dbReference type="Proteomes" id="UP000572051">
    <property type="component" value="Unassembled WGS sequence"/>
</dbReference>
<evidence type="ECO:0000313" key="3">
    <source>
        <dbReference type="Proteomes" id="UP000572051"/>
    </source>
</evidence>
<dbReference type="RefSeq" id="WP_246406184.1">
    <property type="nucleotide sequence ID" value="NZ_JACCFS010000001.1"/>
</dbReference>
<evidence type="ECO:0008006" key="4">
    <source>
        <dbReference type="Google" id="ProtNLM"/>
    </source>
</evidence>
<feature type="region of interest" description="Disordered" evidence="1">
    <location>
        <begin position="1"/>
        <end position="25"/>
    </location>
</feature>
<evidence type="ECO:0000313" key="2">
    <source>
        <dbReference type="EMBL" id="NYJ34483.1"/>
    </source>
</evidence>
<keyword evidence="3" id="KW-1185">Reference proteome</keyword>
<name>A0A7Z0ENF3_9ACTN</name>
<reference evidence="2 3" key="1">
    <citation type="submission" date="2020-07" db="EMBL/GenBank/DDBJ databases">
        <title>Sequencing the genomes of 1000 actinobacteria strains.</title>
        <authorList>
            <person name="Klenk H.-P."/>
        </authorList>
    </citation>
    <scope>NUCLEOTIDE SEQUENCE [LARGE SCALE GENOMIC DNA]</scope>
    <source>
        <strain evidence="2 3">DSM 44442</strain>
    </source>
</reference>
<comment type="caution">
    <text evidence="2">The sequence shown here is derived from an EMBL/GenBank/DDBJ whole genome shotgun (WGS) entry which is preliminary data.</text>
</comment>
<sequence>MERKALLIMPQPGDASQPRRAPSQEQISERVATGVLDDVLSTINRVGGCSEPLRLRGQLTAVDTSTGAAEPVWSTSGQPGQVLMVACGNRRASRCPACADTYRGDTFHLIRSGLIGGDKGVPEQVRSHPRVFATLTAPSFGPVHRGPDASGQAVVCHPRRSSVACYRRHAAGDPLIGQPLDADSYDYDGHVLWNNHAGDLWSRFTVYLRRHLADAAGVGRTEFNDTVRVSYAKVAEFQTRGLVHFHAVVRLDTKRSDGVVEPPPEWATVELLTGAIRSAAAAVVVPADTDTGSRFLAWGEQVDVHSITSGTFTSGGVDEEAVAAYIAKYATKSTTEDGTLDRRVFAGAPLDHLGLTDHQRRLIHACWRLSEVPGLEERKLDRWAHTLGFRGHFSTKSRRYSTTLGELRQVRRDFRAGQARTSGHDELLGTLPDADDTTLIVGSFSFAGQGYAHPVDRWLAESHHRSRVLSRRVGREELADLEEVA</sequence>